<keyword evidence="3" id="KW-1185">Reference proteome</keyword>
<gene>
    <name evidence="2" type="ORF">B0T15DRAFT_522474</name>
</gene>
<sequence length="101" mass="11047">MVIYLWRALAGILSKAIAMAASSTVYRFCSSLVPRVIANLVTVSLVLLKRLVTITMPMALLAILVAFSRSALIIGYRRGAQGAIVYFWIVSIRSVFIPSTI</sequence>
<reference evidence="2" key="2">
    <citation type="submission" date="2023-06" db="EMBL/GenBank/DDBJ databases">
        <authorList>
            <consortium name="Lawrence Berkeley National Laboratory"/>
            <person name="Mondo S.J."/>
            <person name="Hensen N."/>
            <person name="Bonometti L."/>
            <person name="Westerberg I."/>
            <person name="Brannstrom I.O."/>
            <person name="Guillou S."/>
            <person name="Cros-Aarteil S."/>
            <person name="Calhoun S."/>
            <person name="Haridas S."/>
            <person name="Kuo A."/>
            <person name="Pangilinan J."/>
            <person name="Riley R."/>
            <person name="Labutti K."/>
            <person name="Andreopoulos B."/>
            <person name="Lipzen A."/>
            <person name="Chen C."/>
            <person name="Yanf M."/>
            <person name="Daum C."/>
            <person name="Ng V."/>
            <person name="Clum A."/>
            <person name="Steindorff A."/>
            <person name="Ohm R."/>
            <person name="Martin F."/>
            <person name="Silar P."/>
            <person name="Natvig D."/>
            <person name="Lalanne C."/>
            <person name="Gautier V."/>
            <person name="Ament-Velasquez S.L."/>
            <person name="Kruys A."/>
            <person name="Hutchinson M.I."/>
            <person name="Powell A.J."/>
            <person name="Barry K."/>
            <person name="Miller A.N."/>
            <person name="Grigoriev I.V."/>
            <person name="Debuchy R."/>
            <person name="Gladieux P."/>
            <person name="Thoren M.H."/>
            <person name="Johannesson H."/>
        </authorList>
    </citation>
    <scope>NUCLEOTIDE SEQUENCE</scope>
    <source>
        <strain evidence="2">CBS 333.67</strain>
    </source>
</reference>
<comment type="caution">
    <text evidence="2">The sequence shown here is derived from an EMBL/GenBank/DDBJ whole genome shotgun (WGS) entry which is preliminary data.</text>
</comment>
<proteinExistence type="predicted"/>
<keyword evidence="1" id="KW-0472">Membrane</keyword>
<protein>
    <submittedName>
        <fullName evidence="2">Uncharacterized protein</fullName>
    </submittedName>
</protein>
<evidence type="ECO:0000256" key="1">
    <source>
        <dbReference type="SAM" id="Phobius"/>
    </source>
</evidence>
<accession>A0AAJ0M3L5</accession>
<evidence type="ECO:0000313" key="3">
    <source>
        <dbReference type="Proteomes" id="UP001273166"/>
    </source>
</evidence>
<feature type="transmembrane region" description="Helical" evidence="1">
    <location>
        <begin position="79"/>
        <end position="97"/>
    </location>
</feature>
<reference evidence="2" key="1">
    <citation type="journal article" date="2023" name="Mol. Phylogenet. Evol.">
        <title>Genome-scale phylogeny and comparative genomics of the fungal order Sordariales.</title>
        <authorList>
            <person name="Hensen N."/>
            <person name="Bonometti L."/>
            <person name="Westerberg I."/>
            <person name="Brannstrom I.O."/>
            <person name="Guillou S."/>
            <person name="Cros-Aarteil S."/>
            <person name="Calhoun S."/>
            <person name="Haridas S."/>
            <person name="Kuo A."/>
            <person name="Mondo S."/>
            <person name="Pangilinan J."/>
            <person name="Riley R."/>
            <person name="LaButti K."/>
            <person name="Andreopoulos B."/>
            <person name="Lipzen A."/>
            <person name="Chen C."/>
            <person name="Yan M."/>
            <person name="Daum C."/>
            <person name="Ng V."/>
            <person name="Clum A."/>
            <person name="Steindorff A."/>
            <person name="Ohm R.A."/>
            <person name="Martin F."/>
            <person name="Silar P."/>
            <person name="Natvig D.O."/>
            <person name="Lalanne C."/>
            <person name="Gautier V."/>
            <person name="Ament-Velasquez S.L."/>
            <person name="Kruys A."/>
            <person name="Hutchinson M.I."/>
            <person name="Powell A.J."/>
            <person name="Barry K."/>
            <person name="Miller A.N."/>
            <person name="Grigoriev I.V."/>
            <person name="Debuchy R."/>
            <person name="Gladieux P."/>
            <person name="Hiltunen Thoren M."/>
            <person name="Johannesson H."/>
        </authorList>
    </citation>
    <scope>NUCLEOTIDE SEQUENCE</scope>
    <source>
        <strain evidence="2">CBS 333.67</strain>
    </source>
</reference>
<dbReference type="AlphaFoldDB" id="A0AAJ0M3L5"/>
<dbReference type="GeneID" id="87887463"/>
<feature type="transmembrane region" description="Helical" evidence="1">
    <location>
        <begin position="36"/>
        <end position="67"/>
    </location>
</feature>
<dbReference type="EMBL" id="JAUDZG010000002">
    <property type="protein sequence ID" value="KAK3307757.1"/>
    <property type="molecule type" value="Genomic_DNA"/>
</dbReference>
<dbReference type="Proteomes" id="UP001273166">
    <property type="component" value="Unassembled WGS sequence"/>
</dbReference>
<keyword evidence="1" id="KW-1133">Transmembrane helix</keyword>
<dbReference type="RefSeq" id="XP_062723537.1">
    <property type="nucleotide sequence ID" value="XM_062868634.1"/>
</dbReference>
<name>A0AAJ0M3L5_9PEZI</name>
<keyword evidence="1" id="KW-0812">Transmembrane</keyword>
<evidence type="ECO:0000313" key="2">
    <source>
        <dbReference type="EMBL" id="KAK3307757.1"/>
    </source>
</evidence>
<organism evidence="2 3">
    <name type="scientific">Chaetomium strumarium</name>
    <dbReference type="NCBI Taxonomy" id="1170767"/>
    <lineage>
        <taxon>Eukaryota</taxon>
        <taxon>Fungi</taxon>
        <taxon>Dikarya</taxon>
        <taxon>Ascomycota</taxon>
        <taxon>Pezizomycotina</taxon>
        <taxon>Sordariomycetes</taxon>
        <taxon>Sordariomycetidae</taxon>
        <taxon>Sordariales</taxon>
        <taxon>Chaetomiaceae</taxon>
        <taxon>Chaetomium</taxon>
    </lineage>
</organism>